<proteinExistence type="inferred from homology"/>
<keyword evidence="12 17" id="KW-0342">GTP-binding</keyword>
<comment type="catalytic activity">
    <reaction evidence="15">
        <text>a 3'-end 3'-phospho-ribonucleotide-RNA + a 5'-end dephospho-ribonucleoside-RNA + GTP = a ribonucleotidyl-ribonucleotide-RNA + GMP + diphosphate</text>
        <dbReference type="Rhea" id="RHEA:68076"/>
        <dbReference type="Rhea" id="RHEA-COMP:10463"/>
        <dbReference type="Rhea" id="RHEA-COMP:13936"/>
        <dbReference type="Rhea" id="RHEA-COMP:17355"/>
        <dbReference type="ChEBI" id="CHEBI:33019"/>
        <dbReference type="ChEBI" id="CHEBI:37565"/>
        <dbReference type="ChEBI" id="CHEBI:58115"/>
        <dbReference type="ChEBI" id="CHEBI:83062"/>
        <dbReference type="ChEBI" id="CHEBI:138284"/>
        <dbReference type="ChEBI" id="CHEBI:173118"/>
        <dbReference type="EC" id="6.5.1.8"/>
    </reaction>
</comment>
<keyword evidence="9 18" id="KW-0479">Metal-binding</keyword>
<feature type="compositionally biased region" description="Basic and acidic residues" evidence="20">
    <location>
        <begin position="251"/>
        <end position="260"/>
    </location>
</feature>
<dbReference type="NCBIfam" id="TIGR03073">
    <property type="entry name" value="release_rtcB"/>
    <property type="match status" value="1"/>
</dbReference>
<keyword evidence="4" id="KW-0690">Ribosome biogenesis</keyword>
<dbReference type="InterPro" id="IPR001678">
    <property type="entry name" value="MeTrfase_RsmB-F_NOP2_dom"/>
</dbReference>
<feature type="compositionally biased region" description="Basic and acidic residues" evidence="20">
    <location>
        <begin position="748"/>
        <end position="776"/>
    </location>
</feature>
<keyword evidence="11 19" id="KW-0694">RNA-binding</keyword>
<dbReference type="InterPro" id="IPR029063">
    <property type="entry name" value="SAM-dependent_MTases_sf"/>
</dbReference>
<dbReference type="GO" id="GO:0003723">
    <property type="term" value="F:RNA binding"/>
    <property type="evidence" value="ECO:0007669"/>
    <property type="project" value="UniProtKB-UniRule"/>
</dbReference>
<dbReference type="Pfam" id="PF01189">
    <property type="entry name" value="Methyltr_RsmB-F"/>
    <property type="match status" value="1"/>
</dbReference>
<dbReference type="InterPro" id="IPR001233">
    <property type="entry name" value="RtcB"/>
</dbReference>
<evidence type="ECO:0000256" key="5">
    <source>
        <dbReference type="ARBA" id="ARBA00022598"/>
    </source>
</evidence>
<feature type="region of interest" description="Disordered" evidence="20">
    <location>
        <begin position="55"/>
        <end position="260"/>
    </location>
</feature>
<organism evidence="22 23">
    <name type="scientific">Marchantia polymorpha subsp. ruderalis</name>
    <dbReference type="NCBI Taxonomy" id="1480154"/>
    <lineage>
        <taxon>Eukaryota</taxon>
        <taxon>Viridiplantae</taxon>
        <taxon>Streptophyta</taxon>
        <taxon>Embryophyta</taxon>
        <taxon>Marchantiophyta</taxon>
        <taxon>Marchantiopsida</taxon>
        <taxon>Marchantiidae</taxon>
        <taxon>Marchantiales</taxon>
        <taxon>Marchantiaceae</taxon>
        <taxon>Marchantia</taxon>
    </lineage>
</organism>
<dbReference type="InterPro" id="IPR017510">
    <property type="entry name" value="RtcB2"/>
</dbReference>
<gene>
    <name evidence="22" type="ORF">AXG93_93s1330</name>
</gene>
<dbReference type="PRINTS" id="PR02008">
    <property type="entry name" value="RCMTFAMILY"/>
</dbReference>
<evidence type="ECO:0000313" key="23">
    <source>
        <dbReference type="Proteomes" id="UP000077202"/>
    </source>
</evidence>
<feature type="binding site" evidence="18">
    <location>
        <position position="1141"/>
    </location>
    <ligand>
        <name>Mn(2+)</name>
        <dbReference type="ChEBI" id="CHEBI:29035"/>
        <label>1</label>
    </ligand>
</feature>
<comment type="caution">
    <text evidence="22">The sequence shown here is derived from an EMBL/GenBank/DDBJ whole genome shotgun (WGS) entry which is preliminary data.</text>
</comment>
<feature type="active site" description="GMP-histidine intermediate" evidence="16">
    <location>
        <position position="1388"/>
    </location>
</feature>
<comment type="cofactor">
    <cofactor evidence="18">
        <name>Mn(2+)</name>
        <dbReference type="ChEBI" id="CHEBI:29035"/>
    </cofactor>
    <text evidence="18">Binds 2 manganese ions per subunit.</text>
</comment>
<evidence type="ECO:0000256" key="13">
    <source>
        <dbReference type="ARBA" id="ARBA00023211"/>
    </source>
</evidence>
<keyword evidence="8 19" id="KW-0949">S-adenosyl-L-methionine</keyword>
<evidence type="ECO:0000256" key="17">
    <source>
        <dbReference type="PIRSR" id="PIRSR601233-2"/>
    </source>
</evidence>
<feature type="compositionally biased region" description="Acidic residues" evidence="20">
    <location>
        <begin position="132"/>
        <end position="143"/>
    </location>
</feature>
<evidence type="ECO:0000313" key="22">
    <source>
        <dbReference type="EMBL" id="OAE35994.1"/>
    </source>
</evidence>
<dbReference type="PRINTS" id="PR02012">
    <property type="entry name" value="RCMTNOP2"/>
</dbReference>
<dbReference type="GO" id="GO:0005730">
    <property type="term" value="C:nucleolus"/>
    <property type="evidence" value="ECO:0007669"/>
    <property type="project" value="UniProtKB-SubCell"/>
</dbReference>
<dbReference type="EC" id="6.5.1.8" evidence="3"/>
<feature type="binding site" evidence="19">
    <location>
        <position position="528"/>
    </location>
    <ligand>
        <name>S-adenosyl-L-methionine</name>
        <dbReference type="ChEBI" id="CHEBI:59789"/>
    </ligand>
</feature>
<dbReference type="SUPFAM" id="SSF53335">
    <property type="entry name" value="S-adenosyl-L-methionine-dependent methyltransferases"/>
    <property type="match status" value="1"/>
</dbReference>
<dbReference type="Proteomes" id="UP000077202">
    <property type="component" value="Unassembled WGS sequence"/>
</dbReference>
<protein>
    <recommendedName>
        <fullName evidence="3">3'-phosphate/5'-hydroxy nucleic acid ligase</fullName>
        <ecNumber evidence="3">6.5.1.8</ecNumber>
    </recommendedName>
</protein>
<dbReference type="FunFam" id="3.30.70.1170:FF:000001">
    <property type="entry name" value="Ribosomal RNA methyltransferase Nop2"/>
    <property type="match status" value="1"/>
</dbReference>
<evidence type="ECO:0000256" key="18">
    <source>
        <dbReference type="PIRSR" id="PIRSR601233-3"/>
    </source>
</evidence>
<dbReference type="EMBL" id="LVLJ01000012">
    <property type="protein sequence ID" value="OAE35994.1"/>
    <property type="molecule type" value="Genomic_DNA"/>
</dbReference>
<dbReference type="InterPro" id="IPR011023">
    <property type="entry name" value="Nop2p"/>
</dbReference>
<dbReference type="PANTHER" id="PTHR22807:SF30">
    <property type="entry name" value="28S RRNA (CYTOSINE(4447)-C(5))-METHYLTRANSFERASE-RELATED"/>
    <property type="match status" value="1"/>
</dbReference>
<evidence type="ECO:0000256" key="12">
    <source>
        <dbReference type="ARBA" id="ARBA00023134"/>
    </source>
</evidence>
<dbReference type="Gene3D" id="3.90.1860.10">
    <property type="entry name" value="tRNA-splicing ligase RtcB"/>
    <property type="match status" value="1"/>
</dbReference>
<keyword evidence="6 19" id="KW-0489">Methyltransferase</keyword>
<dbReference type="Pfam" id="PF01139">
    <property type="entry name" value="RtcB"/>
    <property type="match status" value="2"/>
</dbReference>
<dbReference type="GO" id="GO:0046872">
    <property type="term" value="F:metal ion binding"/>
    <property type="evidence" value="ECO:0007669"/>
    <property type="project" value="UniProtKB-KW"/>
</dbReference>
<dbReference type="GO" id="GO:0005525">
    <property type="term" value="F:GTP binding"/>
    <property type="evidence" value="ECO:0007669"/>
    <property type="project" value="UniProtKB-KW"/>
</dbReference>
<evidence type="ECO:0000256" key="20">
    <source>
        <dbReference type="SAM" id="MobiDB-lite"/>
    </source>
</evidence>
<evidence type="ECO:0000256" key="10">
    <source>
        <dbReference type="ARBA" id="ARBA00022741"/>
    </source>
</evidence>
<dbReference type="GO" id="GO:0070475">
    <property type="term" value="P:rRNA base methylation"/>
    <property type="evidence" value="ECO:0007669"/>
    <property type="project" value="TreeGrafter"/>
</dbReference>
<evidence type="ECO:0000256" key="6">
    <source>
        <dbReference type="ARBA" id="ARBA00022603"/>
    </source>
</evidence>
<feature type="compositionally biased region" description="Acidic residues" evidence="20">
    <location>
        <begin position="665"/>
        <end position="682"/>
    </location>
</feature>
<evidence type="ECO:0000256" key="1">
    <source>
        <dbReference type="ARBA" id="ARBA00004604"/>
    </source>
</evidence>
<feature type="binding site" evidence="19">
    <location>
        <position position="482"/>
    </location>
    <ligand>
        <name>S-adenosyl-L-methionine</name>
        <dbReference type="ChEBI" id="CHEBI:59789"/>
    </ligand>
</feature>
<keyword evidence="13 18" id="KW-0464">Manganese</keyword>
<evidence type="ECO:0000259" key="21">
    <source>
        <dbReference type="PROSITE" id="PS51686"/>
    </source>
</evidence>
<feature type="compositionally biased region" description="Acidic residues" evidence="20">
    <location>
        <begin position="218"/>
        <end position="231"/>
    </location>
</feature>
<evidence type="ECO:0000256" key="11">
    <source>
        <dbReference type="ARBA" id="ARBA00022884"/>
    </source>
</evidence>
<evidence type="ECO:0000256" key="7">
    <source>
        <dbReference type="ARBA" id="ARBA00022679"/>
    </source>
</evidence>
<feature type="binding site" evidence="18">
    <location>
        <position position="1208"/>
    </location>
    <ligand>
        <name>Mn(2+)</name>
        <dbReference type="ChEBI" id="CHEBI:29035"/>
        <label>1</label>
    </ligand>
</feature>
<evidence type="ECO:0000256" key="16">
    <source>
        <dbReference type="PIRSR" id="PIRSR601233-1"/>
    </source>
</evidence>
<evidence type="ECO:0000256" key="14">
    <source>
        <dbReference type="ARBA" id="ARBA00023242"/>
    </source>
</evidence>
<dbReference type="Gene3D" id="3.30.70.1170">
    <property type="entry name" value="Sun protein, domain 3"/>
    <property type="match status" value="1"/>
</dbReference>
<evidence type="ECO:0000256" key="4">
    <source>
        <dbReference type="ARBA" id="ARBA00022517"/>
    </source>
</evidence>
<name>A0A176WT43_MARPO</name>
<evidence type="ECO:0000256" key="19">
    <source>
        <dbReference type="PROSITE-ProRule" id="PRU01023"/>
    </source>
</evidence>
<dbReference type="PANTHER" id="PTHR22807">
    <property type="entry name" value="NOP2 YEAST -RELATED NOL1/NOP2/FMU SUN DOMAIN-CONTAINING"/>
    <property type="match status" value="1"/>
</dbReference>
<keyword evidence="23" id="KW-1185">Reference proteome</keyword>
<dbReference type="PROSITE" id="PS51686">
    <property type="entry name" value="SAM_MT_RSMB_NOP"/>
    <property type="match status" value="1"/>
</dbReference>
<dbReference type="GO" id="GO:0009383">
    <property type="term" value="F:rRNA (cytosine-C5-)-methyltransferase activity"/>
    <property type="evidence" value="ECO:0007669"/>
    <property type="project" value="TreeGrafter"/>
</dbReference>
<evidence type="ECO:0000256" key="2">
    <source>
        <dbReference type="ARBA" id="ARBA00007494"/>
    </source>
</evidence>
<dbReference type="Gene3D" id="3.40.50.150">
    <property type="entry name" value="Vaccinia Virus protein VP39"/>
    <property type="match status" value="1"/>
</dbReference>
<feature type="region of interest" description="Disordered" evidence="20">
    <location>
        <begin position="659"/>
        <end position="787"/>
    </location>
</feature>
<sequence>MLCLGVAQAPSIAITTRNSFGRKIASILHPDVEPPIEVVCAHTCLQIMAALPVKGGTKRKAGQNTPARPSGKAGKSTPTKSPGRAGGKFTPTKSPGKAGGKFTPSKSPGKAGGKFIPTNSTGKKAPKRVAEPVEEFSSEEGEEAPIARRGNGAGNTVEKKQGKGLPQATKRKQEVSLDSDESESDDEPEMDDYSSDEEEEELEGEALNNLGTRTLLDSDSDEDDDEMEMDDDPKGLEFSDDGSDSEEEMDVEKKSRKIDAQKLLDEKDAEAEMQLNIQGESDEFVLPTPEELEDESKRPPDLPKIQTRIKEIVRVLGNFKNLRAEGADRGDYTKQLAADLACYYGYNDYLMAMFMQMFPVAEVVEFLEANETPRPVCLRTNNLKARRRELMDVLVNRGVNLAPLGKWSKVGLVVYESKVPVGATPEYMAGHYMLQSASSFLPVMALAPQEKERVIDMAAAPGGKTTYIAALMRNTGVIYANELKESRIPSLSANIQRMGVTNTIICNYDGRKLPTVLGKNTADRVLLDAPCSGTGVIGKDPSVKVTKSGEDIVRCAFLQKELILAAIDMVDAGSKTGGYIVYSTCSVMVAENEAVIDYALRKRDVKVVSGGLDFGRPGYTRFREHRFHPHVANTRRFFPHAHNMDGFFVAKLKKLSNKVKSAPKDDDEPEDSAVTEEKETEDAVPLTESEPEANLSDRAEEEDAAEKKVKGSKKKKQKIGELQNGTASEKKITPSKGKKVAGAVNGTKGEEKSTPSKEKTAEVRGEIEDQSEKESDTPTPGKKKQTGYPVVFRPETFYQIDFIHLRLTFAAAKTSTPDRPLNACNLNGACEYSLSRLLKLFRALTSYTWMFSITNRKVTDKFASQLQHTKRTEQVTYGFMSMFCQVSDIGRTEENPKPCNHSGAHIGFDVSKRRRLAGFWVDKTFQGRLLWNQQHRISGLQEWRILPEDRDKMDLQRARGAETDGGTEKIVLKLVRNVKHTDSRTVVVGGPGAGRGLLKEVQKVAANKLRISLSNLRLFDERGAELREADKASAEAKIRSGGTFFVSAGEESCVADKTSDLRHEGQEESTSSSTPGCGQVVIVAKESFVGAQAEKQLKWAASLNGVVLAVGLPDLHVGTSCPIGAAIATQGVIYPTLVGSDIGCGIMLVRTSLKASAASKHRCLDRWADIVRIEGPWDGDISGTLAEAGVKETSFDEGSLGTIGRGNHFAELQVVERIEDAEQGAEIGLTADDVYLCVHSGSRGFGESILQAHSRQFGSDGLSVESPEGRTYLAAHDQACKWAQVNRRIIARRLLEQLQGSCKETLLDITHNNVVEIRSSDSPQVRTAHTVASLAEGSGRTSLWLHRKGAAPTDKGLVLIPGSRGAFSYLVKPREQVELLSSGWSLAHGAGRALARSVARSSAKSGAGGGGGGTGDQKSARQLAADLTTTSLGSRVVCEDKALLFEERPEAYKDAACVIADLVSANLCSVVALMRPVLTYKMRVRQHE</sequence>
<keyword evidence="10 17" id="KW-0547">Nucleotide-binding</keyword>
<feature type="binding site" evidence="19">
    <location>
        <begin position="458"/>
        <end position="464"/>
    </location>
    <ligand>
        <name>S-adenosyl-L-methionine</name>
        <dbReference type="ChEBI" id="CHEBI:59789"/>
    </ligand>
</feature>
<feature type="binding site" evidence="17">
    <location>
        <begin position="1207"/>
        <end position="1211"/>
    </location>
    <ligand>
        <name>GMP</name>
        <dbReference type="ChEBI" id="CHEBI:58115"/>
    </ligand>
</feature>
<feature type="binding site" evidence="19">
    <location>
        <position position="509"/>
    </location>
    <ligand>
        <name>S-adenosyl-L-methionine</name>
        <dbReference type="ChEBI" id="CHEBI:59789"/>
    </ligand>
</feature>
<evidence type="ECO:0000256" key="8">
    <source>
        <dbReference type="ARBA" id="ARBA00022691"/>
    </source>
</evidence>
<dbReference type="GO" id="GO:0000470">
    <property type="term" value="P:maturation of LSU-rRNA"/>
    <property type="evidence" value="ECO:0007669"/>
    <property type="project" value="TreeGrafter"/>
</dbReference>
<evidence type="ECO:0000256" key="15">
    <source>
        <dbReference type="ARBA" id="ARBA00047746"/>
    </source>
</evidence>
<feature type="binding site" evidence="17">
    <location>
        <begin position="1388"/>
        <end position="1391"/>
    </location>
    <ligand>
        <name>GMP</name>
        <dbReference type="ChEBI" id="CHEBI:58115"/>
    </ligand>
</feature>
<dbReference type="InterPro" id="IPR023273">
    <property type="entry name" value="RCMT_NOP2"/>
</dbReference>
<keyword evidence="5" id="KW-0436">Ligase</keyword>
<reference evidence="22" key="1">
    <citation type="submission" date="2016-03" db="EMBL/GenBank/DDBJ databases">
        <title>Mechanisms controlling the formation of the plant cell surface in tip-growing cells are functionally conserved among land plants.</title>
        <authorList>
            <person name="Honkanen S."/>
            <person name="Jones V.A."/>
            <person name="Morieri G."/>
            <person name="Champion C."/>
            <person name="Hetherington A.J."/>
            <person name="Kelly S."/>
            <person name="Saint-Marcoux D."/>
            <person name="Proust H."/>
            <person name="Prescott H."/>
            <person name="Dolan L."/>
        </authorList>
    </citation>
    <scope>NUCLEOTIDE SEQUENCE [LARGE SCALE GENOMIC DNA]</scope>
    <source>
        <tissue evidence="22">Whole gametophyte</tissue>
    </source>
</reference>
<dbReference type="GO" id="GO:0170057">
    <property type="term" value="F:RNA ligase (GTP) activity"/>
    <property type="evidence" value="ECO:0007669"/>
    <property type="project" value="UniProtKB-EC"/>
</dbReference>
<dbReference type="InterPro" id="IPR036025">
    <property type="entry name" value="RtcB-like_sf"/>
</dbReference>
<feature type="compositionally biased region" description="Acidic residues" evidence="20">
    <location>
        <begin position="238"/>
        <end position="250"/>
    </location>
</feature>
<dbReference type="NCBIfam" id="TIGR00446">
    <property type="entry name" value="nop2p"/>
    <property type="match status" value="1"/>
</dbReference>
<feature type="binding site" evidence="18">
    <location>
        <position position="1239"/>
    </location>
    <ligand>
        <name>Mn(2+)</name>
        <dbReference type="ChEBI" id="CHEBI:29035"/>
        <label>2</label>
    </ligand>
</feature>
<comment type="similarity">
    <text evidence="2 19">Belongs to the class I-like SAM-binding methyltransferase superfamily. RsmB/NOP family.</text>
</comment>
<feature type="compositionally biased region" description="Acidic residues" evidence="20">
    <location>
        <begin position="177"/>
        <end position="204"/>
    </location>
</feature>
<feature type="domain" description="SAM-dependent MTase RsmB/NOP-type" evidence="21">
    <location>
        <begin position="366"/>
        <end position="655"/>
    </location>
</feature>
<keyword evidence="14" id="KW-0539">Nucleus</keyword>
<dbReference type="InterPro" id="IPR049560">
    <property type="entry name" value="MeTrfase_RsmB-F_NOP2_cat"/>
</dbReference>
<keyword evidence="7 19" id="KW-0808">Transferase</keyword>
<feature type="binding site" evidence="17">
    <location>
        <position position="1368"/>
    </location>
    <ligand>
        <name>GMP</name>
        <dbReference type="ChEBI" id="CHEBI:58115"/>
    </ligand>
</feature>
<evidence type="ECO:0000256" key="9">
    <source>
        <dbReference type="ARBA" id="ARBA00022723"/>
    </source>
</evidence>
<accession>A0A176WT43</accession>
<comment type="subcellular location">
    <subcellularLocation>
        <location evidence="1">Nucleus</location>
        <location evidence="1">Nucleolus</location>
    </subcellularLocation>
</comment>
<feature type="active site" description="Nucleophile" evidence="19">
    <location>
        <position position="585"/>
    </location>
</feature>
<dbReference type="SUPFAM" id="SSF103365">
    <property type="entry name" value="Hypothetical protein PH1602"/>
    <property type="match status" value="1"/>
</dbReference>
<dbReference type="InterPro" id="IPR023267">
    <property type="entry name" value="RCMT"/>
</dbReference>
<evidence type="ECO:0000256" key="3">
    <source>
        <dbReference type="ARBA" id="ARBA00012726"/>
    </source>
</evidence>